<dbReference type="EMBL" id="JAESVB010000003">
    <property type="protein sequence ID" value="MCB8875335.1"/>
    <property type="molecule type" value="Genomic_DNA"/>
</dbReference>
<dbReference type="InterPro" id="IPR050490">
    <property type="entry name" value="Bact_solute-bd_prot1"/>
</dbReference>
<comment type="caution">
    <text evidence="4">The sequence shown here is derived from an EMBL/GenBank/DDBJ whole genome shotgun (WGS) entry which is preliminary data.</text>
</comment>
<feature type="chain" id="PRO_5037350234" evidence="3">
    <location>
        <begin position="32"/>
        <end position="414"/>
    </location>
</feature>
<evidence type="ECO:0000256" key="1">
    <source>
        <dbReference type="ARBA" id="ARBA00004418"/>
    </source>
</evidence>
<dbReference type="Proteomes" id="UP000708298">
    <property type="component" value="Unassembled WGS sequence"/>
</dbReference>
<dbReference type="PROSITE" id="PS51318">
    <property type="entry name" value="TAT"/>
    <property type="match status" value="1"/>
</dbReference>
<comment type="similarity">
    <text evidence="2">Belongs to the bacterial solute-binding protein 1 family.</text>
</comment>
<organism evidence="4 5">
    <name type="scientific">Acidisoma silvae</name>
    <dbReference type="NCBI Taxonomy" id="2802396"/>
    <lineage>
        <taxon>Bacteria</taxon>
        <taxon>Pseudomonadati</taxon>
        <taxon>Pseudomonadota</taxon>
        <taxon>Alphaproteobacteria</taxon>
        <taxon>Acetobacterales</taxon>
        <taxon>Acidocellaceae</taxon>
        <taxon>Acidisoma</taxon>
    </lineage>
</organism>
<dbReference type="PANTHER" id="PTHR43649">
    <property type="entry name" value="ARABINOSE-BINDING PROTEIN-RELATED"/>
    <property type="match status" value="1"/>
</dbReference>
<sequence length="414" mass="44230">MRLTCRTFLAGGLSAALALTFGLLGPVSAHADTVLTVVAADYGTGPKDSSQIYWQKIADDFHAANPSITVKVQTVNWNDFDTKIQTMVQNRQYPDITEGDYFSNYAQEGLLYKVSDVMTDPSNLMPAFTKLGSYQGAQYGMPFTTSSRTLFYNKKLFAEAGIAGAPTTWDELMTDAGKIAAKGHIGYGMPLGPEEAQAETLLWLLGNGGGYQDASGKWTINSPQNVETLEFMTKLVKAGDTEPNPGTKNRAAILEQFAQGQIGIVNGITTLLPIIKSAGALTDADWGTAPITGKAGPLDSTLGVCDFMAAFKTDGSKQAAIKKFIDFALSDKYQIAFSQEYNLLPGTVSGAAAFSKLDPALAPFMAALPKAVQYPSDTVWAQVKTQIQQQIGTAIGPDPKSVLDSLQQTAEKGE</sequence>
<evidence type="ECO:0000256" key="2">
    <source>
        <dbReference type="ARBA" id="ARBA00008520"/>
    </source>
</evidence>
<feature type="signal peptide" evidence="3">
    <location>
        <begin position="1"/>
        <end position="31"/>
    </location>
</feature>
<keyword evidence="5" id="KW-1185">Reference proteome</keyword>
<dbReference type="AlphaFoldDB" id="A0A963YQX1"/>
<reference evidence="4" key="2">
    <citation type="submission" date="2021-01" db="EMBL/GenBank/DDBJ databases">
        <authorList>
            <person name="Mieszkin S."/>
            <person name="Pouder E."/>
            <person name="Alain K."/>
        </authorList>
    </citation>
    <scope>NUCLEOTIDE SEQUENCE</scope>
    <source>
        <strain evidence="4">HW T2.11</strain>
    </source>
</reference>
<dbReference type="Gene3D" id="3.40.190.10">
    <property type="entry name" value="Periplasmic binding protein-like II"/>
    <property type="match status" value="2"/>
</dbReference>
<keyword evidence="3" id="KW-0732">Signal</keyword>
<reference evidence="4" key="1">
    <citation type="journal article" date="2021" name="Microorganisms">
        <title>Acidisoma silvae sp. nov. and Acidisomacellulosilytica sp. nov., Two Acidophilic Bacteria Isolated from Decaying Wood, Hydrolyzing Cellulose and Producing Poly-3-hydroxybutyrate.</title>
        <authorList>
            <person name="Mieszkin S."/>
            <person name="Pouder E."/>
            <person name="Uroz S."/>
            <person name="Simon-Colin C."/>
            <person name="Alain K."/>
        </authorList>
    </citation>
    <scope>NUCLEOTIDE SEQUENCE</scope>
    <source>
        <strain evidence="4">HW T2.11</strain>
    </source>
</reference>
<evidence type="ECO:0000313" key="5">
    <source>
        <dbReference type="Proteomes" id="UP000708298"/>
    </source>
</evidence>
<dbReference type="PANTHER" id="PTHR43649:SF30">
    <property type="entry name" value="ABC TRANSPORTER SUBSTRATE-BINDING PROTEIN"/>
    <property type="match status" value="1"/>
</dbReference>
<name>A0A963YQX1_9PROT</name>
<dbReference type="InterPro" id="IPR006311">
    <property type="entry name" value="TAT_signal"/>
</dbReference>
<dbReference type="SUPFAM" id="SSF53850">
    <property type="entry name" value="Periplasmic binding protein-like II"/>
    <property type="match status" value="1"/>
</dbReference>
<accession>A0A963YQX1</accession>
<dbReference type="RefSeq" id="WP_227320994.1">
    <property type="nucleotide sequence ID" value="NZ_JAESVB010000003.1"/>
</dbReference>
<dbReference type="Pfam" id="PF13416">
    <property type="entry name" value="SBP_bac_8"/>
    <property type="match status" value="1"/>
</dbReference>
<protein>
    <submittedName>
        <fullName evidence="4">Extracellular solute-binding protein</fullName>
    </submittedName>
</protein>
<comment type="subcellular location">
    <subcellularLocation>
        <location evidence="1">Periplasm</location>
    </subcellularLocation>
</comment>
<proteinExistence type="inferred from homology"/>
<evidence type="ECO:0000313" key="4">
    <source>
        <dbReference type="EMBL" id="MCB8875335.1"/>
    </source>
</evidence>
<gene>
    <name evidence="4" type="ORF">ASILVAE211_09100</name>
</gene>
<dbReference type="InterPro" id="IPR006059">
    <property type="entry name" value="SBP"/>
</dbReference>
<dbReference type="GO" id="GO:0042597">
    <property type="term" value="C:periplasmic space"/>
    <property type="evidence" value="ECO:0007669"/>
    <property type="project" value="UniProtKB-SubCell"/>
</dbReference>
<evidence type="ECO:0000256" key="3">
    <source>
        <dbReference type="SAM" id="SignalP"/>
    </source>
</evidence>